<keyword evidence="4" id="KW-0472">Membrane</keyword>
<dbReference type="Pfam" id="PF07693">
    <property type="entry name" value="KAP_NTPase"/>
    <property type="match status" value="2"/>
</dbReference>
<feature type="region of interest" description="Disordered" evidence="3">
    <location>
        <begin position="128"/>
        <end position="154"/>
    </location>
</feature>
<reference evidence="7 8" key="1">
    <citation type="submission" date="2020-09" db="EMBL/GenBank/DDBJ databases">
        <title>Methylomonas albis sp. nov. and Methylomonas fluvii sp. nov.: Two cold-adapted methanotrophs from the River Elbe and an amended description of Methylovulum psychrotolerans strain Eb1.</title>
        <authorList>
            <person name="Bussmann I.K."/>
            <person name="Klings K.-W."/>
            <person name="Warnstedt J."/>
            <person name="Hoppert M."/>
            <person name="Saborowski A."/>
            <person name="Horn F."/>
            <person name="Liebner S."/>
        </authorList>
    </citation>
    <scope>NUCLEOTIDE SEQUENCE [LARGE SCALE GENOMIC DNA]</scope>
    <source>
        <strain evidence="7 8">EbA</strain>
    </source>
</reference>
<feature type="transmembrane region" description="Helical" evidence="4">
    <location>
        <begin position="1205"/>
        <end position="1228"/>
    </location>
</feature>
<dbReference type="SUPFAM" id="SSF110296">
    <property type="entry name" value="Oligoxyloglucan reducing end-specific cellobiohydrolase"/>
    <property type="match status" value="3"/>
</dbReference>
<evidence type="ECO:0000313" key="7">
    <source>
        <dbReference type="EMBL" id="MBD9356871.1"/>
    </source>
</evidence>
<dbReference type="CDD" id="cd15482">
    <property type="entry name" value="Sialidase_non-viral"/>
    <property type="match status" value="3"/>
</dbReference>
<feature type="domain" description="KAP NTPase" evidence="5">
    <location>
        <begin position="767"/>
        <end position="830"/>
    </location>
</feature>
<dbReference type="PANTHER" id="PTHR47199">
    <property type="entry name" value="PHOTOSYSTEM II STABILITY/ASSEMBLY FACTOR HCF136, CHLOROPLASTIC"/>
    <property type="match status" value="1"/>
</dbReference>
<feature type="region of interest" description="Disordered" evidence="3">
    <location>
        <begin position="1236"/>
        <end position="1273"/>
    </location>
</feature>
<dbReference type="Gene3D" id="3.40.50.300">
    <property type="entry name" value="P-loop containing nucleotide triphosphate hydrolases"/>
    <property type="match status" value="1"/>
</dbReference>
<accession>A0ABR9D239</accession>
<feature type="domain" description="Photosynthesis system II assembly factor Ycf48/Hcf136-like" evidence="6">
    <location>
        <begin position="603"/>
        <end position="695"/>
    </location>
</feature>
<dbReference type="Proteomes" id="UP000652176">
    <property type="component" value="Unassembled WGS sequence"/>
</dbReference>
<evidence type="ECO:0000256" key="3">
    <source>
        <dbReference type="SAM" id="MobiDB-lite"/>
    </source>
</evidence>
<evidence type="ECO:0000259" key="6">
    <source>
        <dbReference type="Pfam" id="PF14870"/>
    </source>
</evidence>
<evidence type="ECO:0000313" key="8">
    <source>
        <dbReference type="Proteomes" id="UP000652176"/>
    </source>
</evidence>
<dbReference type="InterPro" id="IPR015943">
    <property type="entry name" value="WD40/YVTN_repeat-like_dom_sf"/>
</dbReference>
<dbReference type="PANTHER" id="PTHR47199:SF2">
    <property type="entry name" value="PHOTOSYSTEM II STABILITY_ASSEMBLY FACTOR HCF136, CHLOROPLASTIC"/>
    <property type="match status" value="1"/>
</dbReference>
<dbReference type="InterPro" id="IPR028203">
    <property type="entry name" value="PSII_CF48-like_dom"/>
</dbReference>
<protein>
    <recommendedName>
        <fullName evidence="9">Photosynthesis system II assembly factor Ycf48/Hcf136-like domain-containing protein</fullName>
    </recommendedName>
</protein>
<feature type="domain" description="KAP NTPase" evidence="5">
    <location>
        <begin position="1062"/>
        <end position="1129"/>
    </location>
</feature>
<keyword evidence="2" id="KW-0604">Photosystem II</keyword>
<dbReference type="Gene3D" id="2.130.10.10">
    <property type="entry name" value="YVTN repeat-like/Quinoprotein amine dehydrogenase"/>
    <property type="match status" value="3"/>
</dbReference>
<dbReference type="InterPro" id="IPR011646">
    <property type="entry name" value="KAP_P-loop"/>
</dbReference>
<feature type="transmembrane region" description="Helical" evidence="4">
    <location>
        <begin position="1292"/>
        <end position="1313"/>
    </location>
</feature>
<dbReference type="SUPFAM" id="SSF52540">
    <property type="entry name" value="P-loop containing nucleoside triphosphate hydrolases"/>
    <property type="match status" value="1"/>
</dbReference>
<keyword evidence="4" id="KW-1133">Transmembrane helix</keyword>
<evidence type="ECO:0000259" key="5">
    <source>
        <dbReference type="Pfam" id="PF07693"/>
    </source>
</evidence>
<evidence type="ECO:0000256" key="4">
    <source>
        <dbReference type="SAM" id="Phobius"/>
    </source>
</evidence>
<name>A0ABR9D239_9GAMM</name>
<feature type="compositionally biased region" description="Low complexity" evidence="3">
    <location>
        <begin position="1241"/>
        <end position="1251"/>
    </location>
</feature>
<feature type="transmembrane region" description="Helical" evidence="4">
    <location>
        <begin position="21"/>
        <end position="37"/>
    </location>
</feature>
<comment type="caution">
    <text evidence="7">The sequence shown here is derived from an EMBL/GenBank/DDBJ whole genome shotgun (WGS) entry which is preliminary data.</text>
</comment>
<evidence type="ECO:0008006" key="9">
    <source>
        <dbReference type="Google" id="ProtNLM"/>
    </source>
</evidence>
<sequence length="1471" mass="159992">MQAPDQTQSNYPRWLPPVSNFILALVATLSLTIFAFIQEPHPDAFRVEPNWASWDFWQYPIERNAFRRLPVIGTDLHDIAVSADDSRLWAVGRSSFSSDDSIVYSHDSGKHWQTATIAWPTNGYSQAASSNPSAAQSANAATPDKTATSLQPDSPARRLNSISFIDRNHGWAVGNNGTILSSADGGKTWQAQSSGTSAGLNALQFLDNGQQGWAVGDAGTILSSIDGGKTWQVQSSGTQEWLNAVQFLSDSQRGWAVGSNGTILSSADGGKTWQAQSSGTLEMLNSVQFLDDGKRGWAVGRGGTILSTVDSGNYWQSLSSSTWVGLNKVQFLKDGSQGWAVGDNGWILSSVDGGKSWQAQRSGTQANLDSLQLLNGYRGWAVGRGGTILSSEDGKTWRALSTGSQANLRSVQFLEDGQRGWALAGNSTILTSVDGGNIWQVQSSGELEALNALQFLGDGQRGWAVGSNGTILSSADGGKSWQKQSSGTKGWLNAVQFLGEGMLGWAVGDSGTILSSADGGKTWQAQSSSTQTMLTSVQFLADGQRGWVIGGDGTVLSSDDGGKTWQVWSSAPSRLNSVRFFSHGQRSWAVGSEGTIVSSADDGKSWQSQSSSAKAKLNAVQFLDDGQHGWAVGGDGTILSSADGGKTWQAQSSGTPAGLSAVQFLSDGQRGWAVGYDGSVLSSADGGKTWQDIQYRKMPAPWFWVLIWYLWAWLVVSGRPLLKALAGELGPELTAKKFGIHAVGSSDNPGGPASVDYLGSLQLARDISHFLLNEHTTPPLTLAITGDWGSGKSTVMTYLQAQLRRAGMRPVLYNAWHHQEEQQVLGSILECVRQQATPRWWPWLLPALWFRLRSLLYLPWWLKLPLLSLLVALIILSGHKERQQAVVTTWHDLAEQLNLEKPAFLTGRGYNKLCPAAVSSPDKANSIISTAAVELSEAECRKLVCLVQPELQAPVHRAADCLPAVHFNNDAEFLDAVKLAFGILTDERGQLISAQLEHAGDSNSSLPFWLLTGLAGMMPLILLTIKASSLFGLASTDLLKSAAKTVGLAVPAEPVGTRQIWQSKFQRLTQLMGARTLVLFIDDLDRCQREHAMRVLETLSFLVNAGDLYVILGVAPKYVLANVKLHFEDLAKALHEFDGNGEENEANPSKAKPRNLARFYLQKLINIEVPVPQASSESMHKLLFAEQGEVDSDAQREEKFQKLGWGLILGLQILVASGVMGFAAFYHWPDTPQISQTPLQSNASAASNTATKQPDKPVTTPEPAVPESNRAEKNTATYFRPAPEPWPTEQQLWSGSLAVLGLLGAILAGWLGIRRNPKRWQQWQSRVKKVGKSLRLEFVGAKPLQDSDVFKEALEIWMPLIVADRAGAIHAPRTVRAFLNRLRFLAARWPKEKMNGEAQLVALAALHMYLASDFENTVAIFLLSSAKPDHRELISFVNTFITTHQERFGLFTNEDKDFFAFLISGLEIHKP</sequence>
<dbReference type="EMBL" id="JACXSS010000001">
    <property type="protein sequence ID" value="MBD9356871.1"/>
    <property type="molecule type" value="Genomic_DNA"/>
</dbReference>
<gene>
    <name evidence="7" type="ORF">IE877_13455</name>
</gene>
<keyword evidence="4" id="KW-0812">Transmembrane</keyword>
<feature type="domain" description="Photosynthesis system II assembly factor Ycf48/Hcf136-like" evidence="6">
    <location>
        <begin position="392"/>
        <end position="483"/>
    </location>
</feature>
<organism evidence="7 8">
    <name type="scientific">Methylomonas albis</name>
    <dbReference type="NCBI Taxonomy" id="1854563"/>
    <lineage>
        <taxon>Bacteria</taxon>
        <taxon>Pseudomonadati</taxon>
        <taxon>Pseudomonadota</taxon>
        <taxon>Gammaproteobacteria</taxon>
        <taxon>Methylococcales</taxon>
        <taxon>Methylococcaceae</taxon>
        <taxon>Methylomonas</taxon>
    </lineage>
</organism>
<keyword evidence="1" id="KW-0602">Photosynthesis</keyword>
<feature type="compositionally biased region" description="Low complexity" evidence="3">
    <location>
        <begin position="128"/>
        <end position="141"/>
    </location>
</feature>
<dbReference type="RefSeq" id="WP_192375189.1">
    <property type="nucleotide sequence ID" value="NZ_CAJHIV010000001.1"/>
</dbReference>
<keyword evidence="8" id="KW-1185">Reference proteome</keyword>
<dbReference type="Pfam" id="PF14870">
    <property type="entry name" value="PSII_BNR"/>
    <property type="match status" value="3"/>
</dbReference>
<evidence type="ECO:0000256" key="1">
    <source>
        <dbReference type="ARBA" id="ARBA00022531"/>
    </source>
</evidence>
<dbReference type="InterPro" id="IPR027417">
    <property type="entry name" value="P-loop_NTPase"/>
</dbReference>
<evidence type="ECO:0000256" key="2">
    <source>
        <dbReference type="ARBA" id="ARBA00023276"/>
    </source>
</evidence>
<proteinExistence type="predicted"/>
<feature type="domain" description="Photosynthesis system II assembly factor Ycf48/Hcf136-like" evidence="6">
    <location>
        <begin position="159"/>
        <end position="232"/>
    </location>
</feature>
<feature type="transmembrane region" description="Helical" evidence="4">
    <location>
        <begin position="855"/>
        <end position="876"/>
    </location>
</feature>